<keyword evidence="2" id="KW-0805">Transcription regulation</keyword>
<dbReference type="PANTHER" id="PTHR35807">
    <property type="entry name" value="TRANSCRIPTIONAL REGULATOR REDD-RELATED"/>
    <property type="match status" value="1"/>
</dbReference>
<dbReference type="Proteomes" id="UP000604241">
    <property type="component" value="Unassembled WGS sequence"/>
</dbReference>
<accession>A0ABR8QDQ0</accession>
<evidence type="ECO:0000256" key="2">
    <source>
        <dbReference type="ARBA" id="ARBA00023015"/>
    </source>
</evidence>
<dbReference type="InterPro" id="IPR059106">
    <property type="entry name" value="WHD_MalT"/>
</dbReference>
<evidence type="ECO:0000256" key="4">
    <source>
        <dbReference type="ARBA" id="ARBA00023163"/>
    </source>
</evidence>
<dbReference type="InterPro" id="IPR051677">
    <property type="entry name" value="AfsR-DnrI-RedD_regulator"/>
</dbReference>
<dbReference type="Gene3D" id="1.10.10.10">
    <property type="entry name" value="Winged helix-like DNA-binding domain superfamily/Winged helix DNA-binding domain"/>
    <property type="match status" value="1"/>
</dbReference>
<dbReference type="SUPFAM" id="SSF48452">
    <property type="entry name" value="TPR-like"/>
    <property type="match status" value="1"/>
</dbReference>
<dbReference type="SUPFAM" id="SSF52540">
    <property type="entry name" value="P-loop containing nucleoside triphosphate hydrolases"/>
    <property type="match status" value="1"/>
</dbReference>
<dbReference type="SMART" id="SM00862">
    <property type="entry name" value="Trans_reg_C"/>
    <property type="match status" value="1"/>
</dbReference>
<name>A0ABR8QDQ0_9CELL</name>
<evidence type="ECO:0000256" key="3">
    <source>
        <dbReference type="ARBA" id="ARBA00023125"/>
    </source>
</evidence>
<sequence length="1003" mass="104415">MRAAQDVPASTGPVPVLRARVARPDPTGLRRARLLAPLVGPAAPHLVAVVAGPGCGKTTLLAHVADTSGLPVAWVTLDPALDDPQALVRHLRAACATLPWRSRPEPWHTVDDALAALGDGLSGPALLVLDDVHATERRRAAQVVDLLVRHQPAGLRVALGSRSMPAGVPSRELAGTARVLDGEALRFRTWEVDELFRAHHAAPLRAAEVAELTQRTRGWAAGLELFHLATRDRPASSRSRLLERAGRGPAVADYLAGHVLDRLPASVREFLVRTSVLGRLSADRCDALLGTDSGARLLAAAHRHGLLTAVDEADGTQYECHDVVRGYLLDTLGDRGGGAVARELHRRAAALALSAGEYDDALRSSCRAQDWDAARRVLTIGGDDLAGRPGTWLDLLPGAIRDSDPWVALALARRHLVEGALDTALAAYAVAEDRAVTGPGRALVARERRMVHTWVEPPMGASSDWVALVRRALARPRECLTADAGQDVGHALAAAVAGLVGGDVRIAARRFSAVQARAAAEPVVEAVALLGEAACLTLVHDRGARDARERAHTAAKLVGAPALERLADGLELASRPATGADGLRHLRECCLGVGDVWGAALLGLLDALASTTVAGHRLQTAATARRAAAELEALGATALAVWARAVAAVAQVRDHPAAPLDDLEVDAARCGPVPHGLTLVALGAPAERWARLSRAAGVPAWMRLVARRAAVAAAAGGGARELAAARPVGTGLAAGDLAATGPVGAAVEPAVLDVRCLGAFRLAVGGSVVPTSSLRPQHAALLRTLALSAPAPVHRDRLVEWFWPGRLPERGQHSLQVAVSDVRRALDAASPGAGAVLRRVEQEYALGVDGRTVHDVRGLERALRTADLALAAGDEATALVALHEAVEAGGAELLPQDGTAEWVVAPRELVRAGVVRACGALADLLAARGDAAGAVAAVRRGLALDRFQDHLWRRLVSGLVADGRPAAAAAARREYATVLSELGVAPVPSVRAVARAAPTLTTP</sequence>
<dbReference type="Gene3D" id="1.25.40.10">
    <property type="entry name" value="Tetratricopeptide repeat domain"/>
    <property type="match status" value="1"/>
</dbReference>
<dbReference type="EMBL" id="JACSQV010000007">
    <property type="protein sequence ID" value="MBD7918563.1"/>
    <property type="molecule type" value="Genomic_DNA"/>
</dbReference>
<dbReference type="Pfam" id="PF03704">
    <property type="entry name" value="BTAD"/>
    <property type="match status" value="1"/>
</dbReference>
<dbReference type="InterPro" id="IPR001867">
    <property type="entry name" value="OmpR/PhoB-type_DNA-bd"/>
</dbReference>
<reference evidence="7 8" key="1">
    <citation type="submission" date="2020-08" db="EMBL/GenBank/DDBJ databases">
        <title>A Genomic Blueprint of the Chicken Gut Microbiome.</title>
        <authorList>
            <person name="Gilroy R."/>
            <person name="Ravi A."/>
            <person name="Getino M."/>
            <person name="Pursley I."/>
            <person name="Horton D.L."/>
            <person name="Alikhan N.-F."/>
            <person name="Baker D."/>
            <person name="Gharbi K."/>
            <person name="Hall N."/>
            <person name="Watson M."/>
            <person name="Adriaenssens E.M."/>
            <person name="Foster-Nyarko E."/>
            <person name="Jarju S."/>
            <person name="Secka A."/>
            <person name="Antonio M."/>
            <person name="Oren A."/>
            <person name="Chaudhuri R."/>
            <person name="La Ragione R.M."/>
            <person name="Hildebrand F."/>
            <person name="Pallen M.J."/>
        </authorList>
    </citation>
    <scope>NUCLEOTIDE SEQUENCE [LARGE SCALE GENOMIC DNA]</scope>
    <source>
        <strain evidence="7 8">Sa3CUA2</strain>
    </source>
</reference>
<feature type="domain" description="OmpR/PhoB-type" evidence="5">
    <location>
        <begin position="766"/>
        <end position="846"/>
    </location>
</feature>
<keyword evidence="3" id="KW-0238">DNA-binding</keyword>
<feature type="domain" description="Bacterial transcriptional activator" evidence="6">
    <location>
        <begin position="854"/>
        <end position="998"/>
    </location>
</feature>
<dbReference type="PANTHER" id="PTHR35807:SF1">
    <property type="entry name" value="TRANSCRIPTIONAL REGULATOR REDD"/>
    <property type="match status" value="1"/>
</dbReference>
<evidence type="ECO:0000259" key="6">
    <source>
        <dbReference type="SMART" id="SM01043"/>
    </source>
</evidence>
<dbReference type="Gene3D" id="3.40.50.300">
    <property type="entry name" value="P-loop containing nucleotide triphosphate hydrolases"/>
    <property type="match status" value="1"/>
</dbReference>
<protein>
    <submittedName>
        <fullName evidence="7">Winged helix-turn-helix domain-containing protein</fullName>
    </submittedName>
</protein>
<organism evidence="7 8">
    <name type="scientific">Cellulomonas avistercoris</name>
    <dbReference type="NCBI Taxonomy" id="2762242"/>
    <lineage>
        <taxon>Bacteria</taxon>
        <taxon>Bacillati</taxon>
        <taxon>Actinomycetota</taxon>
        <taxon>Actinomycetes</taxon>
        <taxon>Micrococcales</taxon>
        <taxon>Cellulomonadaceae</taxon>
        <taxon>Cellulomonas</taxon>
    </lineage>
</organism>
<dbReference type="InterPro" id="IPR011990">
    <property type="entry name" value="TPR-like_helical_dom_sf"/>
</dbReference>
<dbReference type="SMART" id="SM01043">
    <property type="entry name" value="BTAD"/>
    <property type="match status" value="1"/>
</dbReference>
<proteinExistence type="inferred from homology"/>
<comment type="similarity">
    <text evidence="1">Belongs to the AfsR/DnrI/RedD regulatory family.</text>
</comment>
<gene>
    <name evidence="7" type="ORF">H9657_09785</name>
</gene>
<keyword evidence="8" id="KW-1185">Reference proteome</keyword>
<evidence type="ECO:0000259" key="5">
    <source>
        <dbReference type="SMART" id="SM00862"/>
    </source>
</evidence>
<keyword evidence="4" id="KW-0804">Transcription</keyword>
<dbReference type="RefSeq" id="WP_191782839.1">
    <property type="nucleotide sequence ID" value="NZ_JACSQV010000007.1"/>
</dbReference>
<evidence type="ECO:0000313" key="8">
    <source>
        <dbReference type="Proteomes" id="UP000604241"/>
    </source>
</evidence>
<dbReference type="Pfam" id="PF25873">
    <property type="entry name" value="WHD_MalT"/>
    <property type="match status" value="1"/>
</dbReference>
<dbReference type="InterPro" id="IPR027417">
    <property type="entry name" value="P-loop_NTPase"/>
</dbReference>
<dbReference type="InterPro" id="IPR005158">
    <property type="entry name" value="BTAD"/>
</dbReference>
<dbReference type="SUPFAM" id="SSF46894">
    <property type="entry name" value="C-terminal effector domain of the bipartite response regulators"/>
    <property type="match status" value="1"/>
</dbReference>
<dbReference type="InterPro" id="IPR036388">
    <property type="entry name" value="WH-like_DNA-bd_sf"/>
</dbReference>
<evidence type="ECO:0000313" key="7">
    <source>
        <dbReference type="EMBL" id="MBD7918563.1"/>
    </source>
</evidence>
<evidence type="ECO:0000256" key="1">
    <source>
        <dbReference type="ARBA" id="ARBA00005820"/>
    </source>
</evidence>
<dbReference type="InterPro" id="IPR016032">
    <property type="entry name" value="Sig_transdc_resp-reg_C-effctor"/>
</dbReference>
<comment type="caution">
    <text evidence="7">The sequence shown here is derived from an EMBL/GenBank/DDBJ whole genome shotgun (WGS) entry which is preliminary data.</text>
</comment>